<keyword evidence="3 5" id="KW-0745">Spermidine biosynthesis</keyword>
<name>A0ABX1WZ11_9BACT</name>
<comment type="subcellular location">
    <subcellularLocation>
        <location evidence="5">Cell membrane</location>
        <topology evidence="5">Multi-pass membrane protein</topology>
    </subcellularLocation>
</comment>
<dbReference type="PROSITE" id="PS51006">
    <property type="entry name" value="PABS_2"/>
    <property type="match status" value="1"/>
</dbReference>
<feature type="domain" description="PABS" evidence="7">
    <location>
        <begin position="211"/>
        <end position="447"/>
    </location>
</feature>
<comment type="caution">
    <text evidence="8">The sequence shown here is derived from an EMBL/GenBank/DDBJ whole genome shotgun (WGS) entry which is preliminary data.</text>
</comment>
<comment type="subunit">
    <text evidence="5">Homodimer or homotetramer.</text>
</comment>
<keyword evidence="5" id="KW-0472">Membrane</keyword>
<evidence type="ECO:0000313" key="9">
    <source>
        <dbReference type="Proteomes" id="UP000732105"/>
    </source>
</evidence>
<gene>
    <name evidence="5" type="primary">speE</name>
    <name evidence="8" type="ORF">ELS83_14855</name>
</gene>
<dbReference type="PANTHER" id="PTHR43317:SF1">
    <property type="entry name" value="THERMOSPERMINE SYNTHASE ACAULIS5"/>
    <property type="match status" value="1"/>
</dbReference>
<dbReference type="PANTHER" id="PTHR43317">
    <property type="entry name" value="THERMOSPERMINE SYNTHASE ACAULIS5"/>
    <property type="match status" value="1"/>
</dbReference>
<dbReference type="InterPro" id="IPR001045">
    <property type="entry name" value="Spermi_synthase"/>
</dbReference>
<evidence type="ECO:0000256" key="1">
    <source>
        <dbReference type="ARBA" id="ARBA00007867"/>
    </source>
</evidence>
<dbReference type="EC" id="2.5.1.16" evidence="5"/>
<dbReference type="Gene3D" id="3.40.50.150">
    <property type="entry name" value="Vaccinia Virus protein VP39"/>
    <property type="match status" value="1"/>
</dbReference>
<feature type="binding site" evidence="5">
    <location>
        <position position="316"/>
    </location>
    <ligand>
        <name>S-methyl-5'-thioadenosine</name>
        <dbReference type="ChEBI" id="CHEBI:17509"/>
    </ligand>
</feature>
<comment type="function">
    <text evidence="5">Catalyzes the irreversible transfer of a propylamine group from the amino donor S-adenosylmethioninamine (decarboxy-AdoMet) to putrescine (1,4-diaminobutane) to yield spermidine.</text>
</comment>
<feature type="binding site" evidence="5">
    <location>
        <position position="242"/>
    </location>
    <ligand>
        <name>S-methyl-5'-thioadenosine</name>
        <dbReference type="ChEBI" id="CHEBI:17509"/>
    </ligand>
</feature>
<feature type="binding site" evidence="5">
    <location>
        <begin position="350"/>
        <end position="351"/>
    </location>
    <ligand>
        <name>S-methyl-5'-thioadenosine</name>
        <dbReference type="ChEBI" id="CHEBI:17509"/>
    </ligand>
</feature>
<dbReference type="CDD" id="cd02440">
    <property type="entry name" value="AdoMet_MTases"/>
    <property type="match status" value="1"/>
</dbReference>
<evidence type="ECO:0000256" key="4">
    <source>
        <dbReference type="ARBA" id="ARBA00023115"/>
    </source>
</evidence>
<keyword evidence="4 5" id="KW-0620">Polyamine biosynthesis</keyword>
<feature type="transmembrane region" description="Helical" evidence="5">
    <location>
        <begin position="100"/>
        <end position="124"/>
    </location>
</feature>
<feature type="transmembrane region" description="Helical" evidence="5">
    <location>
        <begin position="145"/>
        <end position="164"/>
    </location>
</feature>
<proteinExistence type="inferred from homology"/>
<keyword evidence="5" id="KW-0812">Transmembrane</keyword>
<evidence type="ECO:0000256" key="6">
    <source>
        <dbReference type="PROSITE-ProRule" id="PRU00354"/>
    </source>
</evidence>
<dbReference type="GO" id="GO:0004766">
    <property type="term" value="F:spermidine synthase activity"/>
    <property type="evidence" value="ECO:0007669"/>
    <property type="project" value="UniProtKB-EC"/>
</dbReference>
<accession>A0ABX1WZ11</accession>
<dbReference type="InterPro" id="IPR030374">
    <property type="entry name" value="PABS"/>
</dbReference>
<keyword evidence="5" id="KW-1003">Cell membrane</keyword>
<comment type="pathway">
    <text evidence="5">Amine and polyamine biosynthesis; spermidine biosynthesis; spermidine from putrescine: step 1/1.</text>
</comment>
<feature type="active site" description="Proton acceptor" evidence="5 6">
    <location>
        <position position="368"/>
    </location>
</feature>
<evidence type="ECO:0000313" key="8">
    <source>
        <dbReference type="EMBL" id="NOU61100.1"/>
    </source>
</evidence>
<evidence type="ECO:0000256" key="5">
    <source>
        <dbReference type="HAMAP-Rule" id="MF_00198"/>
    </source>
</evidence>
<dbReference type="InterPro" id="IPR030373">
    <property type="entry name" value="PABS_CS"/>
</dbReference>
<dbReference type="SUPFAM" id="SSF53335">
    <property type="entry name" value="S-adenosyl-L-methionine-dependent methyltransferases"/>
    <property type="match status" value="1"/>
</dbReference>
<feature type="binding site" evidence="5">
    <location>
        <position position="296"/>
    </location>
    <ligand>
        <name>spermidine</name>
        <dbReference type="ChEBI" id="CHEBI:57834"/>
    </ligand>
</feature>
<keyword evidence="9" id="KW-1185">Reference proteome</keyword>
<feature type="transmembrane region" description="Helical" evidence="5">
    <location>
        <begin position="170"/>
        <end position="191"/>
    </location>
</feature>
<protein>
    <recommendedName>
        <fullName evidence="5">Polyamine aminopropyltransferase</fullName>
    </recommendedName>
    <alternativeName>
        <fullName evidence="5">Putrescine aminopropyltransferase</fullName>
        <shortName evidence="5">PAPT</shortName>
    </alternativeName>
    <alternativeName>
        <fullName evidence="5">Spermidine synthase</fullName>
        <shortName evidence="5">SPDS</shortName>
        <shortName evidence="5">SPDSY</shortName>
        <ecNumber evidence="5">2.5.1.16</ecNumber>
    </alternativeName>
</protein>
<dbReference type="HAMAP" id="MF_00198">
    <property type="entry name" value="Spermidine_synth"/>
    <property type="match status" value="1"/>
</dbReference>
<dbReference type="InterPro" id="IPR029063">
    <property type="entry name" value="SAM-dependent_MTases_sf"/>
</dbReference>
<feature type="binding site" evidence="5">
    <location>
        <position position="272"/>
    </location>
    <ligand>
        <name>spermidine</name>
        <dbReference type="ChEBI" id="CHEBI:57834"/>
    </ligand>
</feature>
<keyword evidence="2 5" id="KW-0808">Transferase</keyword>
<evidence type="ECO:0000256" key="2">
    <source>
        <dbReference type="ARBA" id="ARBA00022679"/>
    </source>
</evidence>
<reference evidence="8 9" key="1">
    <citation type="submission" date="2018-12" db="EMBL/GenBank/DDBJ databases">
        <title>Marinifilum JC070 sp. nov., a marine bacterium isolated from Yongle Blue Hole in the South China Sea.</title>
        <authorList>
            <person name="Fu T."/>
        </authorList>
    </citation>
    <scope>NUCLEOTIDE SEQUENCE [LARGE SCALE GENOMIC DNA]</scope>
    <source>
        <strain evidence="8 9">JC070</strain>
    </source>
</reference>
<comment type="catalytic activity">
    <reaction evidence="5">
        <text>S-adenosyl 3-(methylsulfanyl)propylamine + putrescine = S-methyl-5'-thioadenosine + spermidine + H(+)</text>
        <dbReference type="Rhea" id="RHEA:12721"/>
        <dbReference type="ChEBI" id="CHEBI:15378"/>
        <dbReference type="ChEBI" id="CHEBI:17509"/>
        <dbReference type="ChEBI" id="CHEBI:57443"/>
        <dbReference type="ChEBI" id="CHEBI:57834"/>
        <dbReference type="ChEBI" id="CHEBI:326268"/>
        <dbReference type="EC" id="2.5.1.16"/>
    </reaction>
</comment>
<comment type="similarity">
    <text evidence="1 5">Belongs to the spermidine/spermine synthase family.</text>
</comment>
<dbReference type="Pfam" id="PF01564">
    <property type="entry name" value="Spermine_synth"/>
    <property type="match status" value="1"/>
</dbReference>
<dbReference type="NCBIfam" id="NF002956">
    <property type="entry name" value="PRK03612.1"/>
    <property type="match status" value="1"/>
</dbReference>
<evidence type="ECO:0000259" key="7">
    <source>
        <dbReference type="PROSITE" id="PS51006"/>
    </source>
</evidence>
<keyword evidence="5" id="KW-1133">Transmembrane helix</keyword>
<feature type="transmembrane region" description="Helical" evidence="5">
    <location>
        <begin position="73"/>
        <end position="94"/>
    </location>
</feature>
<dbReference type="EMBL" id="RZNH01000027">
    <property type="protein sequence ID" value="NOU61100.1"/>
    <property type="molecule type" value="Genomic_DNA"/>
</dbReference>
<evidence type="ECO:0000256" key="3">
    <source>
        <dbReference type="ARBA" id="ARBA00023066"/>
    </source>
</evidence>
<comment type="caution">
    <text evidence="5">Lacks conserved residue(s) required for the propagation of feature annotation.</text>
</comment>
<dbReference type="Proteomes" id="UP000732105">
    <property type="component" value="Unassembled WGS sequence"/>
</dbReference>
<organism evidence="8 9">
    <name type="scientific">Marinifilum caeruleilacunae</name>
    <dbReference type="NCBI Taxonomy" id="2499076"/>
    <lineage>
        <taxon>Bacteria</taxon>
        <taxon>Pseudomonadati</taxon>
        <taxon>Bacteroidota</taxon>
        <taxon>Bacteroidia</taxon>
        <taxon>Marinilabiliales</taxon>
        <taxon>Marinifilaceae</taxon>
    </lineage>
</organism>
<feature type="transmembrane region" description="Helical" evidence="5">
    <location>
        <begin position="198"/>
        <end position="216"/>
    </location>
</feature>
<sequence length="514" mass="58579">MFVFKNKSTLLKAAIFATGFSGVVAEYILSTLATYFLGDSNLQWVMTISLMLFSMGLGARFSKIFEKNLLKVFLLLEFTLSVLVSFAPLLVYTASAYTQAIGILIYTLAIFVGLLIGMEIPLVIRINDDYEKLRFNISNILENDYYGSLLGGIFFALIGLPIFGLIYTPFILGFVNFSVSIVVLIFLWDLLQSQERKSITTIGALILVLLTVGIFITDPVIRYGEQQKYADKVVYSEQTKYQRIVITQWKNDYWLYLNGNQQLCTRDEVMYHEPLVHPAMSLHPNPVNVLVLGGGDGCAVREILKYPKVDKITLVDLDPAMTKLGKSHPILTELNENSLHHEKVVIHNADGFTFLQENDDYYDIVIIDLPDPRSVELGRLYSFEFYKQCYRHMRPGGVIVTQAGSPYFATRAFSCIVETMKSSGFETVPMHNQVITLGEWGWSLGVKQANGDVKKKLRQLEFDVPTRWINNEAMALITSFGKDYYPWEKDTVLVNRIHEPVLYKYYLKGNWDLY</sequence>
<feature type="transmembrane region" description="Helical" evidence="5">
    <location>
        <begin position="41"/>
        <end position="61"/>
    </location>
</feature>
<dbReference type="PROSITE" id="PS01330">
    <property type="entry name" value="PABS_1"/>
    <property type="match status" value="1"/>
</dbReference>